<name>A0A1G7Y962_9BACI</name>
<accession>A0A1G7Y962</accession>
<dbReference type="NCBIfam" id="TIGR00099">
    <property type="entry name" value="Cof-subfamily"/>
    <property type="match status" value="1"/>
</dbReference>
<dbReference type="AlphaFoldDB" id="A0A1G7Y962"/>
<dbReference type="STRING" id="568899.SAMN05192534_10141"/>
<dbReference type="InterPro" id="IPR036412">
    <property type="entry name" value="HAD-like_sf"/>
</dbReference>
<proteinExistence type="predicted"/>
<reference evidence="2" key="1">
    <citation type="submission" date="2016-10" db="EMBL/GenBank/DDBJ databases">
        <authorList>
            <person name="Varghese N."/>
            <person name="Submissions S."/>
        </authorList>
    </citation>
    <scope>NUCLEOTIDE SEQUENCE [LARGE SCALE GENOMIC DNA]</scope>
    <source>
        <strain evidence="2">DSM 21632</strain>
    </source>
</reference>
<dbReference type="InterPro" id="IPR006379">
    <property type="entry name" value="HAD-SF_hydro_IIB"/>
</dbReference>
<dbReference type="GO" id="GO:0016791">
    <property type="term" value="F:phosphatase activity"/>
    <property type="evidence" value="ECO:0007669"/>
    <property type="project" value="TreeGrafter"/>
</dbReference>
<gene>
    <name evidence="1" type="ORF">SAMN05192534_10141</name>
</gene>
<dbReference type="Gene3D" id="3.40.50.1000">
    <property type="entry name" value="HAD superfamily/HAD-like"/>
    <property type="match status" value="1"/>
</dbReference>
<dbReference type="PANTHER" id="PTHR10000">
    <property type="entry name" value="PHOSPHOSERINE PHOSPHATASE"/>
    <property type="match status" value="1"/>
</dbReference>
<dbReference type="InterPro" id="IPR000150">
    <property type="entry name" value="Cof"/>
</dbReference>
<dbReference type="RefSeq" id="WP_091270167.1">
    <property type="nucleotide sequence ID" value="NZ_FNDK01000001.1"/>
</dbReference>
<evidence type="ECO:0008006" key="3">
    <source>
        <dbReference type="Google" id="ProtNLM"/>
    </source>
</evidence>
<dbReference type="NCBIfam" id="TIGR01484">
    <property type="entry name" value="HAD-SF-IIB"/>
    <property type="match status" value="1"/>
</dbReference>
<dbReference type="SFLD" id="SFLDG01140">
    <property type="entry name" value="C2.B:_Phosphomannomutase_and_P"/>
    <property type="match status" value="1"/>
</dbReference>
<dbReference type="PROSITE" id="PS01228">
    <property type="entry name" value="COF_1"/>
    <property type="match status" value="1"/>
</dbReference>
<evidence type="ECO:0000313" key="2">
    <source>
        <dbReference type="Proteomes" id="UP000199163"/>
    </source>
</evidence>
<dbReference type="Proteomes" id="UP000199163">
    <property type="component" value="Unassembled WGS sequence"/>
</dbReference>
<keyword evidence="2" id="KW-1185">Reference proteome</keyword>
<organism evidence="1 2">
    <name type="scientific">Alteribacillus persepolensis</name>
    <dbReference type="NCBI Taxonomy" id="568899"/>
    <lineage>
        <taxon>Bacteria</taxon>
        <taxon>Bacillati</taxon>
        <taxon>Bacillota</taxon>
        <taxon>Bacilli</taxon>
        <taxon>Bacillales</taxon>
        <taxon>Bacillaceae</taxon>
        <taxon>Alteribacillus</taxon>
    </lineage>
</organism>
<sequence length="258" mass="28591">MKKPSIVFFDIDGTLYTRDMTLPASTKAAIQMLQDNGTYVAIATGRAPFMFEPLRRELNITTFVSFNGSYVVADGEVIEKHPLETEKIETLQLAAGVNNHPMVFLDHEQAVANTANHAHVAESLGDLKMPYPPVNGSFYKQKDIYQALLFCGQEEEDEYKRTHYVFDYVRWHRRALDVLPKGGSKAEGLRAVTHHLGYTMEDAAAFGDALNDREMLAEAGIGIAMGNALDEVKETADIVTAPVNEDGIEKGLERIGLL</sequence>
<dbReference type="Pfam" id="PF08282">
    <property type="entry name" value="Hydrolase_3"/>
    <property type="match status" value="1"/>
</dbReference>
<dbReference type="OrthoDB" id="9810101at2"/>
<dbReference type="SUPFAM" id="SSF56784">
    <property type="entry name" value="HAD-like"/>
    <property type="match status" value="1"/>
</dbReference>
<dbReference type="GO" id="GO:0005829">
    <property type="term" value="C:cytosol"/>
    <property type="evidence" value="ECO:0007669"/>
    <property type="project" value="TreeGrafter"/>
</dbReference>
<dbReference type="PANTHER" id="PTHR10000:SF25">
    <property type="entry name" value="PHOSPHATASE YKRA-RELATED"/>
    <property type="match status" value="1"/>
</dbReference>
<dbReference type="EMBL" id="FNDK01000001">
    <property type="protein sequence ID" value="SDG92904.1"/>
    <property type="molecule type" value="Genomic_DNA"/>
</dbReference>
<dbReference type="InterPro" id="IPR023214">
    <property type="entry name" value="HAD_sf"/>
</dbReference>
<dbReference type="Gene3D" id="3.30.1240.10">
    <property type="match status" value="1"/>
</dbReference>
<dbReference type="SFLD" id="SFLDS00003">
    <property type="entry name" value="Haloacid_Dehalogenase"/>
    <property type="match status" value="1"/>
</dbReference>
<dbReference type="SFLD" id="SFLDG01144">
    <property type="entry name" value="C2.B.4:_PGP_Like"/>
    <property type="match status" value="1"/>
</dbReference>
<dbReference type="PRINTS" id="PR00119">
    <property type="entry name" value="CATATPASE"/>
</dbReference>
<evidence type="ECO:0000313" key="1">
    <source>
        <dbReference type="EMBL" id="SDG92904.1"/>
    </source>
</evidence>
<dbReference type="PROSITE" id="PS01229">
    <property type="entry name" value="COF_2"/>
    <property type="match status" value="1"/>
</dbReference>
<protein>
    <recommendedName>
        <fullName evidence="3">Cof subfamily of IIB subfamily of haloacid dehalogenase superfamily/HAD-superfamily hydrolase, subfamily IIB</fullName>
    </recommendedName>
</protein>
<dbReference type="GO" id="GO:0000287">
    <property type="term" value="F:magnesium ion binding"/>
    <property type="evidence" value="ECO:0007669"/>
    <property type="project" value="TreeGrafter"/>
</dbReference>